<name>A0A3D9KJ93_9BACL</name>
<proteinExistence type="predicted"/>
<dbReference type="InterPro" id="IPR000182">
    <property type="entry name" value="GNAT_dom"/>
</dbReference>
<dbReference type="OrthoDB" id="423921at2"/>
<gene>
    <name evidence="2" type="ORF">DFP98_103403</name>
</gene>
<evidence type="ECO:0000259" key="1">
    <source>
        <dbReference type="PROSITE" id="PS51186"/>
    </source>
</evidence>
<dbReference type="SUPFAM" id="SSF55729">
    <property type="entry name" value="Acyl-CoA N-acyltransferases (Nat)"/>
    <property type="match status" value="1"/>
</dbReference>
<reference evidence="2 3" key="1">
    <citation type="submission" date="2018-07" db="EMBL/GenBank/DDBJ databases">
        <title>Genomic Encyclopedia of Type Strains, Phase III (KMG-III): the genomes of soil and plant-associated and newly described type strains.</title>
        <authorList>
            <person name="Whitman W."/>
        </authorList>
    </citation>
    <scope>NUCLEOTIDE SEQUENCE [LARGE SCALE GENOMIC DNA]</scope>
    <source>
        <strain evidence="2 3">CECT 7287</strain>
    </source>
</reference>
<keyword evidence="2" id="KW-0808">Transferase</keyword>
<dbReference type="GO" id="GO:0016747">
    <property type="term" value="F:acyltransferase activity, transferring groups other than amino-acyl groups"/>
    <property type="evidence" value="ECO:0007669"/>
    <property type="project" value="InterPro"/>
</dbReference>
<protein>
    <submittedName>
        <fullName evidence="2">Acetyltransferase (GNAT) family protein</fullName>
    </submittedName>
</protein>
<evidence type="ECO:0000313" key="3">
    <source>
        <dbReference type="Proteomes" id="UP000256977"/>
    </source>
</evidence>
<dbReference type="Pfam" id="PF00583">
    <property type="entry name" value="Acetyltransf_1"/>
    <property type="match status" value="1"/>
</dbReference>
<keyword evidence="3" id="KW-1185">Reference proteome</keyword>
<dbReference type="Gene3D" id="3.40.630.30">
    <property type="match status" value="1"/>
</dbReference>
<comment type="caution">
    <text evidence="2">The sequence shown here is derived from an EMBL/GenBank/DDBJ whole genome shotgun (WGS) entry which is preliminary data.</text>
</comment>
<feature type="domain" description="N-acetyltransferase" evidence="1">
    <location>
        <begin position="4"/>
        <end position="163"/>
    </location>
</feature>
<dbReference type="PROSITE" id="PS51186">
    <property type="entry name" value="GNAT"/>
    <property type="match status" value="1"/>
</dbReference>
<accession>A0A3D9KJ93</accession>
<evidence type="ECO:0000313" key="2">
    <source>
        <dbReference type="EMBL" id="RED86548.1"/>
    </source>
</evidence>
<dbReference type="AlphaFoldDB" id="A0A3D9KJ93"/>
<dbReference type="RefSeq" id="WP_116059659.1">
    <property type="nucleotide sequence ID" value="NZ_QRDZ01000003.1"/>
</dbReference>
<dbReference type="EMBL" id="QRDZ01000003">
    <property type="protein sequence ID" value="RED86548.1"/>
    <property type="molecule type" value="Genomic_DNA"/>
</dbReference>
<organism evidence="2 3">
    <name type="scientific">Cohnella phaseoli</name>
    <dbReference type="NCBI Taxonomy" id="456490"/>
    <lineage>
        <taxon>Bacteria</taxon>
        <taxon>Bacillati</taxon>
        <taxon>Bacillota</taxon>
        <taxon>Bacilli</taxon>
        <taxon>Bacillales</taxon>
        <taxon>Paenibacillaceae</taxon>
        <taxon>Cohnella</taxon>
    </lineage>
</organism>
<dbReference type="Proteomes" id="UP000256977">
    <property type="component" value="Unassembled WGS sequence"/>
</dbReference>
<dbReference type="InterPro" id="IPR016181">
    <property type="entry name" value="Acyl_CoA_acyltransferase"/>
</dbReference>
<sequence length="168" mass="19133">MSTYRFYPMTKEMAARITSWKYEEPYSLYNMDENEDGISELMNEDYYYVADWQDRLVGFLCSGDSARVPGGYAANLYNNGALDIGFGLRPDLTGRGKGQNFLTQSISFLQRQFKTQNFQLVVAEFNERAVKVYERTGFVKGSSFKSKVNEREVGFQAMNYSVQGGSIG</sequence>